<keyword evidence="8 9" id="KW-0472">Membrane</keyword>
<keyword evidence="7 9" id="KW-1133">Transmembrane helix</keyword>
<feature type="transmembrane region" description="Helical" evidence="9">
    <location>
        <begin position="438"/>
        <end position="458"/>
    </location>
</feature>
<keyword evidence="4" id="KW-1003">Cell membrane</keyword>
<dbReference type="KEGG" id="dic:Dpoa569_0002468"/>
<comment type="caution">
    <text evidence="9">Lacks conserved residue(s) required for the propagation of feature annotation.</text>
</comment>
<feature type="transmembrane region" description="Helical" evidence="9">
    <location>
        <begin position="967"/>
        <end position="987"/>
    </location>
</feature>
<evidence type="ECO:0000256" key="4">
    <source>
        <dbReference type="ARBA" id="ARBA00022475"/>
    </source>
</evidence>
<dbReference type="NCBIfam" id="NF000282">
    <property type="entry name" value="RND_permease_1"/>
    <property type="match status" value="1"/>
</dbReference>
<evidence type="ECO:0000256" key="2">
    <source>
        <dbReference type="ARBA" id="ARBA00010942"/>
    </source>
</evidence>
<comment type="subcellular location">
    <subcellularLocation>
        <location evidence="1 9">Cell inner membrane</location>
        <topology evidence="1 9">Multi-pass membrane protein</topology>
    </subcellularLocation>
</comment>
<dbReference type="Gene3D" id="1.20.1640.10">
    <property type="entry name" value="Multidrug efflux transporter AcrB transmembrane domain"/>
    <property type="match status" value="2"/>
</dbReference>
<dbReference type="InterPro" id="IPR001036">
    <property type="entry name" value="Acrflvin-R"/>
</dbReference>
<evidence type="ECO:0000256" key="6">
    <source>
        <dbReference type="ARBA" id="ARBA00022692"/>
    </source>
</evidence>
<dbReference type="SUPFAM" id="SSF82693">
    <property type="entry name" value="Multidrug efflux transporter AcrB pore domain, PN1, PN2, PC1 and PC2 subdomains"/>
    <property type="match status" value="4"/>
</dbReference>
<dbReference type="GO" id="GO:0009636">
    <property type="term" value="P:response to toxic substance"/>
    <property type="evidence" value="ECO:0007669"/>
    <property type="project" value="UniProtKB-ARBA"/>
</dbReference>
<feature type="transmembrane region" description="Helical" evidence="9">
    <location>
        <begin position="999"/>
        <end position="1024"/>
    </location>
</feature>
<evidence type="ECO:0000313" key="12">
    <source>
        <dbReference type="Proteomes" id="UP000320591"/>
    </source>
</evidence>
<organism evidence="11 12">
    <name type="scientific">Dickeya poaceiphila</name>
    <dbReference type="NCBI Taxonomy" id="568768"/>
    <lineage>
        <taxon>Bacteria</taxon>
        <taxon>Pseudomonadati</taxon>
        <taxon>Pseudomonadota</taxon>
        <taxon>Gammaproteobacteria</taxon>
        <taxon>Enterobacterales</taxon>
        <taxon>Pectobacteriaceae</taxon>
        <taxon>Dickeya</taxon>
    </lineage>
</organism>
<evidence type="ECO:0000256" key="3">
    <source>
        <dbReference type="ARBA" id="ARBA00022448"/>
    </source>
</evidence>
<evidence type="ECO:0000313" key="11">
    <source>
        <dbReference type="EMBL" id="QDX30559.1"/>
    </source>
</evidence>
<evidence type="ECO:0000256" key="1">
    <source>
        <dbReference type="ARBA" id="ARBA00004429"/>
    </source>
</evidence>
<dbReference type="PANTHER" id="PTHR32063">
    <property type="match status" value="1"/>
</dbReference>
<dbReference type="GO" id="GO:0015562">
    <property type="term" value="F:efflux transmembrane transporter activity"/>
    <property type="evidence" value="ECO:0007669"/>
    <property type="project" value="InterPro"/>
</dbReference>
<accession>A0A5B8HPE6</accession>
<dbReference type="PRINTS" id="PR00702">
    <property type="entry name" value="ACRIFLAVINRP"/>
</dbReference>
<dbReference type="EMBL" id="CP042220">
    <property type="protein sequence ID" value="QDX30559.1"/>
    <property type="molecule type" value="Genomic_DNA"/>
</dbReference>
<comment type="similarity">
    <text evidence="2 9">Belongs to the resistance-nodulation-cell division (RND) (TC 2.A.6) family.</text>
</comment>
<dbReference type="SUPFAM" id="SSF82714">
    <property type="entry name" value="Multidrug efflux transporter AcrB TolC docking domain, DN and DC subdomains"/>
    <property type="match status" value="2"/>
</dbReference>
<evidence type="ECO:0000259" key="10">
    <source>
        <dbReference type="PROSITE" id="PS50156"/>
    </source>
</evidence>
<feature type="transmembrane region" description="Helical" evidence="9">
    <location>
        <begin position="340"/>
        <end position="359"/>
    </location>
</feature>
<dbReference type="PANTHER" id="PTHR32063:SF10">
    <property type="entry name" value="EFFLUX PUMP MEMBRANE TRANSPORTER"/>
    <property type="match status" value="1"/>
</dbReference>
<feature type="transmembrane region" description="Helical" evidence="9">
    <location>
        <begin position="396"/>
        <end position="417"/>
    </location>
</feature>
<name>A0A5B8HPE6_9GAMM</name>
<dbReference type="FunFam" id="1.20.1640.10:FF:000001">
    <property type="entry name" value="Efflux pump membrane transporter"/>
    <property type="match status" value="1"/>
</dbReference>
<dbReference type="InterPro" id="IPR027463">
    <property type="entry name" value="AcrB_DN_DC_subdom"/>
</dbReference>
<evidence type="ECO:0000256" key="5">
    <source>
        <dbReference type="ARBA" id="ARBA00022519"/>
    </source>
</evidence>
<dbReference type="RefSeq" id="WP_146411400.1">
    <property type="nucleotide sequence ID" value="NZ_CP042220.2"/>
</dbReference>
<dbReference type="PROSITE" id="PS50156">
    <property type="entry name" value="SSD"/>
    <property type="match status" value="1"/>
</dbReference>
<feature type="transmembrane region" description="Helical" evidence="9">
    <location>
        <begin position="470"/>
        <end position="498"/>
    </location>
</feature>
<dbReference type="AlphaFoldDB" id="A0A5B8HPE6"/>
<keyword evidence="6 9" id="KW-0812">Transmembrane</keyword>
<gene>
    <name evidence="11" type="ORF">Dpoa569_0002468</name>
</gene>
<dbReference type="GO" id="GO:0042910">
    <property type="term" value="F:xenobiotic transmembrane transporter activity"/>
    <property type="evidence" value="ECO:0007669"/>
    <property type="project" value="TreeGrafter"/>
</dbReference>
<dbReference type="Pfam" id="PF00873">
    <property type="entry name" value="ACR_tran"/>
    <property type="match status" value="1"/>
</dbReference>
<dbReference type="STRING" id="568768.GCA_000406125_01388"/>
<feature type="transmembrane region" description="Helical" evidence="9">
    <location>
        <begin position="366"/>
        <end position="390"/>
    </location>
</feature>
<dbReference type="GO" id="GO:0005886">
    <property type="term" value="C:plasma membrane"/>
    <property type="evidence" value="ECO:0007669"/>
    <property type="project" value="UniProtKB-SubCell"/>
</dbReference>
<feature type="transmembrane region" description="Helical" evidence="9">
    <location>
        <begin position="892"/>
        <end position="912"/>
    </location>
</feature>
<keyword evidence="5 9" id="KW-0997">Cell inner membrane</keyword>
<dbReference type="InterPro" id="IPR004764">
    <property type="entry name" value="MdtF-like"/>
</dbReference>
<reference evidence="11 12" key="1">
    <citation type="journal article" date="2019" name="Environ. Microbiol.">
        <title>The phytopathogenic nature of Dickeya aquatica 174/2 and the dynamic early evolution of Dickeya pathogenicity.</title>
        <authorList>
            <person name="Duprey A."/>
            <person name="Taib N."/>
            <person name="Leonard S."/>
            <person name="Garin T."/>
            <person name="Flandrois J.P."/>
            <person name="Nasser W."/>
            <person name="Brochier-Armanet C."/>
            <person name="Reverchon S."/>
        </authorList>
    </citation>
    <scope>NUCLEOTIDE SEQUENCE [LARGE SCALE GENOMIC DNA]</scope>
    <source>
        <strain evidence="11 12">NCPPB 569</strain>
    </source>
</reference>
<keyword evidence="12" id="KW-1185">Reference proteome</keyword>
<evidence type="ECO:0000256" key="8">
    <source>
        <dbReference type="ARBA" id="ARBA00023136"/>
    </source>
</evidence>
<dbReference type="InterPro" id="IPR000731">
    <property type="entry name" value="SSD"/>
</dbReference>
<proteinExistence type="inferred from homology"/>
<sequence>MPQFFIHRPVFAWVIALFIVLLGTLAIPQLPVARYPSVAPPMMTINASYPGATPQTMNDSVVGLIERELSGVKNLLYFESSVDTSGLAQINVTFKPGTDPELAQVDIQNRIKSIEPRLPQTVRQNGLQVESASSGFLMLVSLTSDNTRYDQVALSDYMARHIVEELRRVEGVGRIQLFGAEQAMRIWVDPNKLLSYGLTMNDLSTAITQQNVQIAPGRVGDAPTLPGQRVTIPLTVQGQLETPEQFAAMVLRAREDGSRVVLADVARIELGAQSYGFSVRENGKDATAAAVQLAPGANAVRTANAIAQRMAELKISMPAGMNYSLPFNTAPFVKISIEQVLRTLIEAMVLVFLVMYLFLQNVRYTLIPAIVAPIALLGTFMVMLAAGFSINVLTMFGMVLAIGIIVDDAIVVVENVERLMAQERLSPKAATIRAMKEITGAIIGITLVLSAVFIPMAFASGSVGVIYRQFTLSMAVSILFSAFLALTLTPALCATLLTPIADGHHQKRGFFGGFNRRFEQLTQHYATGTRALLRRSGSMLLLFAALTGALGWLFQALPSDFLPEEDQGYFMTSFQLPSDATQTRTLDIVKTYEHHVASRHGIESNMSILGFGFSGSGPNAAMAFTTLKDWSERDNTTTRAEVALAQQAMSSIREGTAMTLMPPAIDELGTSSGFTLRLQDRTGQGYQALKAAEAQLLTLAAQSHIVTSVYPDSLPPGSTVRLDIDRQKAQALGVSFSTLSDTLSAAIGSLYVNDFPNAGRMQQVIIQADAPARMQLDDVLKLYVRNTAGGMVSLKEVVTPVWSDTPLQLTRYQGVLAARISGIAAPGVSSGKAMAEMERLAAQLPPGFTIEWTGQSLQERQSATQAPMLLLLSMVVIFLVLAALYESWSIPLSVMLVVPLGLLGAVLAVLLRDMPNDVFFKVGLITVIGLSAKNAILIVEFARQLREQGYELADAAVMAARLRLRPILMTSLAFALGVVPLMLASGASAETQHAIGTGVFGGMVSATVLAVFFVPVFFVVVMNLQERYDRWRKARRTQNMTDH</sequence>
<feature type="domain" description="SSD" evidence="10">
    <location>
        <begin position="364"/>
        <end position="495"/>
    </location>
</feature>
<dbReference type="FunFam" id="3.30.70.1430:FF:000001">
    <property type="entry name" value="Efflux pump membrane transporter"/>
    <property type="match status" value="1"/>
</dbReference>
<feature type="transmembrane region" description="Helical" evidence="9">
    <location>
        <begin position="539"/>
        <end position="557"/>
    </location>
</feature>
<dbReference type="Gene3D" id="3.30.70.1320">
    <property type="entry name" value="Multidrug efflux transporter AcrB pore domain like"/>
    <property type="match status" value="1"/>
</dbReference>
<feature type="transmembrane region" description="Helical" evidence="9">
    <location>
        <begin position="918"/>
        <end position="939"/>
    </location>
</feature>
<feature type="transmembrane region" description="Helical" evidence="9">
    <location>
        <begin position="866"/>
        <end position="885"/>
    </location>
</feature>
<dbReference type="Gene3D" id="3.30.70.1440">
    <property type="entry name" value="Multidrug efflux transporter AcrB pore domain"/>
    <property type="match status" value="1"/>
</dbReference>
<evidence type="ECO:0000256" key="7">
    <source>
        <dbReference type="ARBA" id="ARBA00022989"/>
    </source>
</evidence>
<dbReference type="NCBIfam" id="TIGR00915">
    <property type="entry name" value="2A0602"/>
    <property type="match status" value="1"/>
</dbReference>
<protein>
    <recommendedName>
        <fullName evidence="9">Efflux pump membrane transporter</fullName>
    </recommendedName>
</protein>
<evidence type="ECO:0000256" key="9">
    <source>
        <dbReference type="RuleBase" id="RU364070"/>
    </source>
</evidence>
<dbReference type="Gene3D" id="3.30.2090.10">
    <property type="entry name" value="Multidrug efflux transporter AcrB TolC docking domain, DN and DC subdomains"/>
    <property type="match status" value="2"/>
</dbReference>
<dbReference type="Gene3D" id="3.30.70.1430">
    <property type="entry name" value="Multidrug efflux transporter AcrB pore domain"/>
    <property type="match status" value="2"/>
</dbReference>
<keyword evidence="3 9" id="KW-0813">Transport</keyword>
<dbReference type="Proteomes" id="UP000320591">
    <property type="component" value="Chromosome"/>
</dbReference>
<dbReference type="SUPFAM" id="SSF82866">
    <property type="entry name" value="Multidrug efflux transporter AcrB transmembrane domain"/>
    <property type="match status" value="2"/>
</dbReference>